<dbReference type="RefSeq" id="WP_012346785.1">
    <property type="nucleotide sequence ID" value="NC_010524.1"/>
</dbReference>
<keyword evidence="3" id="KW-1185">Reference proteome</keyword>
<proteinExistence type="predicted"/>
<organism evidence="2 3">
    <name type="scientific">Leptothrix cholodnii (strain ATCC 51168 / LMG 8142 / SP-6)</name>
    <name type="common">Leptothrix discophora (strain SP-6)</name>
    <dbReference type="NCBI Taxonomy" id="395495"/>
    <lineage>
        <taxon>Bacteria</taxon>
        <taxon>Pseudomonadati</taxon>
        <taxon>Pseudomonadota</taxon>
        <taxon>Betaproteobacteria</taxon>
        <taxon>Burkholderiales</taxon>
        <taxon>Sphaerotilaceae</taxon>
        <taxon>Leptothrix</taxon>
    </lineage>
</organism>
<dbReference type="AlphaFoldDB" id="B1XZ05"/>
<dbReference type="Pfam" id="PF18922">
    <property type="entry name" value="DUF5672"/>
    <property type="match status" value="1"/>
</dbReference>
<name>B1XZ05_LEPCP</name>
<sequence>MNHTAVVIPIYQRELPALDQLSLDHSLPLLRGRDVCFIAPHGLDAGYYAERYPGVPVLRFADHYFASVKGYNLLMLSPDFYRQFADHTFMLVLQTDAVLLRDDLDHWAAQPFDYVGAPWPDGIEVMVQVDRFADGHGKKVRAHVGNGGLSLRRIDKCIGLLDEFPQALGLFRHSGSNEDIYFALMGLLSRDFVLPNEIEASTFAMELKPSHYLHANGGCWPMGGHAWWKYEPAFWAPRLQGVPVLDVPALASAPRRSGASSAERALAPTC</sequence>
<dbReference type="STRING" id="395495.Lcho_1757"/>
<dbReference type="OrthoDB" id="7391526at2"/>
<evidence type="ECO:0000313" key="2">
    <source>
        <dbReference type="EMBL" id="ACB34024.1"/>
    </source>
</evidence>
<evidence type="ECO:0000313" key="3">
    <source>
        <dbReference type="Proteomes" id="UP000001693"/>
    </source>
</evidence>
<dbReference type="EMBL" id="CP001013">
    <property type="protein sequence ID" value="ACB34024.1"/>
    <property type="molecule type" value="Genomic_DNA"/>
</dbReference>
<evidence type="ECO:0000259" key="1">
    <source>
        <dbReference type="Pfam" id="PF18922"/>
    </source>
</evidence>
<accession>B1XZ05</accession>
<protein>
    <recommendedName>
        <fullName evidence="1">DUF5672 domain-containing protein</fullName>
    </recommendedName>
</protein>
<dbReference type="InterPro" id="IPR043729">
    <property type="entry name" value="DUF5672"/>
</dbReference>
<dbReference type="HOGENOM" id="CLU_1025482_0_0_4"/>
<gene>
    <name evidence="2" type="ordered locus">Lcho_1757</name>
</gene>
<feature type="domain" description="DUF5672" evidence="1">
    <location>
        <begin position="56"/>
        <end position="225"/>
    </location>
</feature>
<dbReference type="eggNOG" id="ENOG502Z956">
    <property type="taxonomic scope" value="Bacteria"/>
</dbReference>
<dbReference type="KEGG" id="lch:Lcho_1757"/>
<reference evidence="2 3" key="1">
    <citation type="submission" date="2008-03" db="EMBL/GenBank/DDBJ databases">
        <title>Complete sequence of Leptothrix cholodnii SP-6.</title>
        <authorList>
            <consortium name="US DOE Joint Genome Institute"/>
            <person name="Copeland A."/>
            <person name="Lucas S."/>
            <person name="Lapidus A."/>
            <person name="Glavina del Rio T."/>
            <person name="Dalin E."/>
            <person name="Tice H."/>
            <person name="Bruce D."/>
            <person name="Goodwin L."/>
            <person name="Pitluck S."/>
            <person name="Chertkov O."/>
            <person name="Brettin T."/>
            <person name="Detter J.C."/>
            <person name="Han C."/>
            <person name="Kuske C.R."/>
            <person name="Schmutz J."/>
            <person name="Larimer F."/>
            <person name="Land M."/>
            <person name="Hauser L."/>
            <person name="Kyrpides N."/>
            <person name="Lykidis A."/>
            <person name="Emerson D."/>
            <person name="Richardson P."/>
        </authorList>
    </citation>
    <scope>NUCLEOTIDE SEQUENCE [LARGE SCALE GENOMIC DNA]</scope>
    <source>
        <strain evidence="3">ATCC 51168 / LMG 8142 / SP-6</strain>
    </source>
</reference>
<dbReference type="Proteomes" id="UP000001693">
    <property type="component" value="Chromosome"/>
</dbReference>